<evidence type="ECO:0000256" key="5">
    <source>
        <dbReference type="ARBA" id="ARBA00023136"/>
    </source>
</evidence>
<proteinExistence type="inferred from homology"/>
<keyword evidence="6 7" id="KW-0012">Acyltransferase</keyword>
<name>A0AAD8DVJ4_MYTSE</name>
<keyword evidence="2 7" id="KW-0808">Transferase</keyword>
<dbReference type="AlphaFoldDB" id="A0AAD8DVJ4"/>
<keyword evidence="5 7" id="KW-0472">Membrane</keyword>
<feature type="transmembrane region" description="Helical" evidence="7">
    <location>
        <begin position="164"/>
        <end position="184"/>
    </location>
</feature>
<evidence type="ECO:0000256" key="2">
    <source>
        <dbReference type="ARBA" id="ARBA00022679"/>
    </source>
</evidence>
<gene>
    <name evidence="9" type="ORF">PYW07_001114</name>
</gene>
<sequence>MLMKLKFIKNKVLGWFSDYGHYISLSLLVFPISYFETFIVIPTIVEQWSLSFICHLGCANFLIFNVISNIIYGMFTNTTIKCISLEDFNKEEWTVCSVCECLRPPRAWHCDKCEICVLKRDHHCKFLACCIGYFNHRYFMFLLFYSCMGMVYFLYLNIRFVSPFITWSRTIILKFICPFGALILDYGTESLYVFLLMVNVLIGLSTGFLFIYHFNNLLRGRLVPETKSYIRDYIYDRGWKHNLIEVFGSRWYLTWISPFIPSKLPGNGVEWPIDDKFKIC</sequence>
<evidence type="ECO:0000256" key="6">
    <source>
        <dbReference type="ARBA" id="ARBA00023315"/>
    </source>
</evidence>
<dbReference type="GO" id="GO:0016020">
    <property type="term" value="C:membrane"/>
    <property type="evidence" value="ECO:0007669"/>
    <property type="project" value="UniProtKB-SubCell"/>
</dbReference>
<comment type="subcellular location">
    <subcellularLocation>
        <location evidence="1">Membrane</location>
        <topology evidence="1">Multi-pass membrane protein</topology>
    </subcellularLocation>
</comment>
<dbReference type="InterPro" id="IPR039859">
    <property type="entry name" value="PFA4/ZDH16/20/ERF2-like"/>
</dbReference>
<evidence type="ECO:0000256" key="3">
    <source>
        <dbReference type="ARBA" id="ARBA00022692"/>
    </source>
</evidence>
<feature type="transmembrane region" description="Helical" evidence="7">
    <location>
        <begin position="21"/>
        <end position="44"/>
    </location>
</feature>
<feature type="transmembrane region" description="Helical" evidence="7">
    <location>
        <begin position="138"/>
        <end position="158"/>
    </location>
</feature>
<dbReference type="GO" id="GO:0019706">
    <property type="term" value="F:protein-cysteine S-palmitoyltransferase activity"/>
    <property type="evidence" value="ECO:0007669"/>
    <property type="project" value="UniProtKB-EC"/>
</dbReference>
<organism evidence="9 10">
    <name type="scientific">Mythimna separata</name>
    <name type="common">Oriental armyworm</name>
    <name type="synonym">Pseudaletia separata</name>
    <dbReference type="NCBI Taxonomy" id="271217"/>
    <lineage>
        <taxon>Eukaryota</taxon>
        <taxon>Metazoa</taxon>
        <taxon>Ecdysozoa</taxon>
        <taxon>Arthropoda</taxon>
        <taxon>Hexapoda</taxon>
        <taxon>Insecta</taxon>
        <taxon>Pterygota</taxon>
        <taxon>Neoptera</taxon>
        <taxon>Endopterygota</taxon>
        <taxon>Lepidoptera</taxon>
        <taxon>Glossata</taxon>
        <taxon>Ditrysia</taxon>
        <taxon>Noctuoidea</taxon>
        <taxon>Noctuidae</taxon>
        <taxon>Noctuinae</taxon>
        <taxon>Hadenini</taxon>
        <taxon>Mythimna</taxon>
    </lineage>
</organism>
<accession>A0AAD8DVJ4</accession>
<dbReference type="Proteomes" id="UP001231518">
    <property type="component" value="Chromosome 10"/>
</dbReference>
<evidence type="ECO:0000313" key="10">
    <source>
        <dbReference type="Proteomes" id="UP001231518"/>
    </source>
</evidence>
<comment type="caution">
    <text evidence="9">The sequence shown here is derived from an EMBL/GenBank/DDBJ whole genome shotgun (WGS) entry which is preliminary data.</text>
</comment>
<dbReference type="Pfam" id="PF01529">
    <property type="entry name" value="DHHC"/>
    <property type="match status" value="1"/>
</dbReference>
<keyword evidence="10" id="KW-1185">Reference proteome</keyword>
<keyword evidence="4 7" id="KW-1133">Transmembrane helix</keyword>
<dbReference type="EC" id="2.3.1.225" evidence="7"/>
<dbReference type="PANTHER" id="PTHR12246">
    <property type="entry name" value="PALMITOYLTRANSFERASE ZDHHC16"/>
    <property type="match status" value="1"/>
</dbReference>
<feature type="domain" description="Palmitoyltransferase DHHC" evidence="8">
    <location>
        <begin position="90"/>
        <end position="220"/>
    </location>
</feature>
<dbReference type="PROSITE" id="PS50216">
    <property type="entry name" value="DHHC"/>
    <property type="match status" value="1"/>
</dbReference>
<comment type="similarity">
    <text evidence="7">Belongs to the DHHC palmitoyltransferase family.</text>
</comment>
<protein>
    <recommendedName>
        <fullName evidence="7">Palmitoyltransferase</fullName>
        <ecNumber evidence="7">2.3.1.225</ecNumber>
    </recommendedName>
</protein>
<evidence type="ECO:0000256" key="7">
    <source>
        <dbReference type="RuleBase" id="RU079119"/>
    </source>
</evidence>
<comment type="domain">
    <text evidence="7">The DHHC domain is required for palmitoyltransferase activity.</text>
</comment>
<evidence type="ECO:0000256" key="4">
    <source>
        <dbReference type="ARBA" id="ARBA00022989"/>
    </source>
</evidence>
<feature type="transmembrane region" description="Helical" evidence="7">
    <location>
        <begin position="191"/>
        <end position="214"/>
    </location>
</feature>
<dbReference type="InterPro" id="IPR001594">
    <property type="entry name" value="Palmitoyltrfase_DHHC"/>
</dbReference>
<evidence type="ECO:0000313" key="9">
    <source>
        <dbReference type="EMBL" id="KAJ8726416.1"/>
    </source>
</evidence>
<comment type="catalytic activity">
    <reaction evidence="7">
        <text>L-cysteinyl-[protein] + hexadecanoyl-CoA = S-hexadecanoyl-L-cysteinyl-[protein] + CoA</text>
        <dbReference type="Rhea" id="RHEA:36683"/>
        <dbReference type="Rhea" id="RHEA-COMP:10131"/>
        <dbReference type="Rhea" id="RHEA-COMP:11032"/>
        <dbReference type="ChEBI" id="CHEBI:29950"/>
        <dbReference type="ChEBI" id="CHEBI:57287"/>
        <dbReference type="ChEBI" id="CHEBI:57379"/>
        <dbReference type="ChEBI" id="CHEBI:74151"/>
        <dbReference type="EC" id="2.3.1.225"/>
    </reaction>
</comment>
<dbReference type="EMBL" id="JARGEI010000009">
    <property type="protein sequence ID" value="KAJ8726416.1"/>
    <property type="molecule type" value="Genomic_DNA"/>
</dbReference>
<keyword evidence="3 7" id="KW-0812">Transmembrane</keyword>
<evidence type="ECO:0000259" key="8">
    <source>
        <dbReference type="Pfam" id="PF01529"/>
    </source>
</evidence>
<feature type="transmembrane region" description="Helical" evidence="7">
    <location>
        <begin position="50"/>
        <end position="72"/>
    </location>
</feature>
<evidence type="ECO:0000256" key="1">
    <source>
        <dbReference type="ARBA" id="ARBA00004141"/>
    </source>
</evidence>
<reference evidence="9" key="1">
    <citation type="submission" date="2023-03" db="EMBL/GenBank/DDBJ databases">
        <title>Chromosome-level genomes of two armyworms, Mythimna separata and Mythimna loreyi, provide insights into the biosynthesis and reception of sex pheromones.</title>
        <authorList>
            <person name="Zhao H."/>
        </authorList>
    </citation>
    <scope>NUCLEOTIDE SEQUENCE</scope>
    <source>
        <strain evidence="9">BeijingLab</strain>
        <tissue evidence="9">Pupa</tissue>
    </source>
</reference>